<keyword evidence="2" id="KW-0732">Signal</keyword>
<dbReference type="EMBL" id="DVJS01000197">
    <property type="protein sequence ID" value="HIS97885.1"/>
    <property type="molecule type" value="Genomic_DNA"/>
</dbReference>
<reference evidence="4" key="1">
    <citation type="submission" date="2020-10" db="EMBL/GenBank/DDBJ databases">
        <authorList>
            <person name="Gilroy R."/>
        </authorList>
    </citation>
    <scope>NUCLEOTIDE SEQUENCE</scope>
    <source>
        <strain evidence="4">ChiHecec3B27-6122</strain>
    </source>
</reference>
<proteinExistence type="predicted"/>
<dbReference type="Pfam" id="PF00395">
    <property type="entry name" value="SLH"/>
    <property type="match status" value="1"/>
</dbReference>
<evidence type="ECO:0000256" key="2">
    <source>
        <dbReference type="SAM" id="SignalP"/>
    </source>
</evidence>
<evidence type="ECO:0000259" key="3">
    <source>
        <dbReference type="PROSITE" id="PS51272"/>
    </source>
</evidence>
<evidence type="ECO:0000313" key="4">
    <source>
        <dbReference type="EMBL" id="HIS97885.1"/>
    </source>
</evidence>
<feature type="signal peptide" evidence="2">
    <location>
        <begin position="1"/>
        <end position="28"/>
    </location>
</feature>
<feature type="domain" description="SLH" evidence="3">
    <location>
        <begin position="21"/>
        <end position="89"/>
    </location>
</feature>
<dbReference type="AlphaFoldDB" id="A0A9D1K8R5"/>
<feature type="domain" description="SLH" evidence="3">
    <location>
        <begin position="90"/>
        <end position="151"/>
    </location>
</feature>
<dbReference type="PROSITE" id="PS51272">
    <property type="entry name" value="SLH"/>
    <property type="match status" value="2"/>
</dbReference>
<protein>
    <recommendedName>
        <fullName evidence="3">SLH domain-containing protein</fullName>
    </recommendedName>
</protein>
<keyword evidence="1" id="KW-0677">Repeat</keyword>
<organism evidence="4 5">
    <name type="scientific">Candidatus Scatomorpha pullistercoris</name>
    <dbReference type="NCBI Taxonomy" id="2840929"/>
    <lineage>
        <taxon>Bacteria</taxon>
        <taxon>Bacillati</taxon>
        <taxon>Bacillota</taxon>
        <taxon>Clostridia</taxon>
        <taxon>Eubacteriales</taxon>
        <taxon>Candidatus Scatomorpha</taxon>
    </lineage>
</organism>
<evidence type="ECO:0000256" key="1">
    <source>
        <dbReference type="ARBA" id="ARBA00022737"/>
    </source>
</evidence>
<evidence type="ECO:0000313" key="5">
    <source>
        <dbReference type="Proteomes" id="UP000886876"/>
    </source>
</evidence>
<gene>
    <name evidence="4" type="ORF">IAD42_07925</name>
</gene>
<dbReference type="Proteomes" id="UP000886876">
    <property type="component" value="Unassembled WGS sequence"/>
</dbReference>
<dbReference type="InterPro" id="IPR001119">
    <property type="entry name" value="SLH_dom"/>
</dbReference>
<sequence length="671" mass="72554">MSNLKKRILTLGLVLALMFSLAAVPGMAADSVSAEDAANELYALGLFQGTAVDSEGLPLFSLDRAPTRHEAVTMLVRLLGKEQEALAGSWDIPFGDVADWAVPYVGYAYAHGLTDGTSVSTYSGQNPVTAAQYITFVLRAMGYSSGEDFDWERSWELSDRLGITDGEYSEGGAAFLRGDVALISLAALSARCKDGSLLGSELAGIGSTMTKDDYLADSLSQGELAALRDASAQELRDRLSTLGDVLTWLDSWNAEMYTSINLSGDMRLDFSLDWLRDGISASENYTALAAYFLSDNYPGMRCVMADVVSREGGRWLLTALALPVKEGYLIISPVMLSNNLYNANCRPASFEEVVVPSLTDLNEYLVAGPVAPGELLQHIFVADCGQTDLHFTLTDTDCVLSGGQARLVFSMSQAEVDDYEEAERLAFADQSWSQLTENWASLGITQELMPTLSRAEAAALYGKDIDTVAAAVKTLGDCIYYYAAAGTRAEGVDIVTFDKECDWHYNYAPAAVLAHNFFNCGASAGLTARLLEGDYDEVGLIGMTFAAGEGGGHVINYLRAGDRYYVFDIVNLVSTGYTREGFLLTGGDSLSAAALGWSGSSPWNEKLMHAYVSFDGDAPVGWNSSNVSYLSNEYYDSARILLQTPDEGYVYEWRDISPDIRANIDSMRGAA</sequence>
<reference evidence="4" key="2">
    <citation type="journal article" date="2021" name="PeerJ">
        <title>Extensive microbial diversity within the chicken gut microbiome revealed by metagenomics and culture.</title>
        <authorList>
            <person name="Gilroy R."/>
            <person name="Ravi A."/>
            <person name="Getino M."/>
            <person name="Pursley I."/>
            <person name="Horton D.L."/>
            <person name="Alikhan N.F."/>
            <person name="Baker D."/>
            <person name="Gharbi K."/>
            <person name="Hall N."/>
            <person name="Watson M."/>
            <person name="Adriaenssens E.M."/>
            <person name="Foster-Nyarko E."/>
            <person name="Jarju S."/>
            <person name="Secka A."/>
            <person name="Antonio M."/>
            <person name="Oren A."/>
            <person name="Chaudhuri R.R."/>
            <person name="La Ragione R."/>
            <person name="Hildebrand F."/>
            <person name="Pallen M.J."/>
        </authorList>
    </citation>
    <scope>NUCLEOTIDE SEQUENCE</scope>
    <source>
        <strain evidence="4">ChiHecec3B27-6122</strain>
    </source>
</reference>
<feature type="chain" id="PRO_5039127106" description="SLH domain-containing protein" evidence="2">
    <location>
        <begin position="29"/>
        <end position="671"/>
    </location>
</feature>
<accession>A0A9D1K8R5</accession>
<comment type="caution">
    <text evidence="4">The sequence shown here is derived from an EMBL/GenBank/DDBJ whole genome shotgun (WGS) entry which is preliminary data.</text>
</comment>
<name>A0A9D1K8R5_9FIRM</name>